<dbReference type="Proteomes" id="UP001597459">
    <property type="component" value="Unassembled WGS sequence"/>
</dbReference>
<accession>A0ABW5N671</accession>
<keyword evidence="2" id="KW-0812">Transmembrane</keyword>
<keyword evidence="2" id="KW-0472">Membrane</keyword>
<dbReference type="EMBL" id="JBHULX010000001">
    <property type="protein sequence ID" value="MFD2589703.1"/>
    <property type="molecule type" value="Genomic_DNA"/>
</dbReference>
<sequence>MRRESVIRKKRPSVKSSPEEEINQEIIIYSKELLKSPIVKSVAIVAALYGVLFISKYIIREYAQVVAATKKLRDAHRL</sequence>
<evidence type="ECO:0000313" key="3">
    <source>
        <dbReference type="EMBL" id="MFD2589703.1"/>
    </source>
</evidence>
<feature type="region of interest" description="Disordered" evidence="1">
    <location>
        <begin position="1"/>
        <end position="20"/>
    </location>
</feature>
<dbReference type="RefSeq" id="WP_378258370.1">
    <property type="nucleotide sequence ID" value="NZ_JBHSJV010000001.1"/>
</dbReference>
<evidence type="ECO:0000256" key="2">
    <source>
        <dbReference type="SAM" id="Phobius"/>
    </source>
</evidence>
<evidence type="ECO:0000313" key="4">
    <source>
        <dbReference type="Proteomes" id="UP001597459"/>
    </source>
</evidence>
<name>A0ABW5N671_9FLAO</name>
<keyword evidence="4" id="KW-1185">Reference proteome</keyword>
<comment type="caution">
    <text evidence="3">The sequence shown here is derived from an EMBL/GenBank/DDBJ whole genome shotgun (WGS) entry which is preliminary data.</text>
</comment>
<gene>
    <name evidence="3" type="ORF">ACFSTE_02605</name>
</gene>
<reference evidence="4" key="1">
    <citation type="journal article" date="2019" name="Int. J. Syst. Evol. Microbiol.">
        <title>The Global Catalogue of Microorganisms (GCM) 10K type strain sequencing project: providing services to taxonomists for standard genome sequencing and annotation.</title>
        <authorList>
            <consortium name="The Broad Institute Genomics Platform"/>
            <consortium name="The Broad Institute Genome Sequencing Center for Infectious Disease"/>
            <person name="Wu L."/>
            <person name="Ma J."/>
        </authorList>
    </citation>
    <scope>NUCLEOTIDE SEQUENCE [LARGE SCALE GENOMIC DNA]</scope>
    <source>
        <strain evidence="4">KCTC 42423</strain>
    </source>
</reference>
<evidence type="ECO:0000256" key="1">
    <source>
        <dbReference type="SAM" id="MobiDB-lite"/>
    </source>
</evidence>
<feature type="transmembrane region" description="Helical" evidence="2">
    <location>
        <begin position="38"/>
        <end position="59"/>
    </location>
</feature>
<protein>
    <submittedName>
        <fullName evidence="3">Uncharacterized protein</fullName>
    </submittedName>
</protein>
<organism evidence="3 4">
    <name type="scientific">Aquimarina hainanensis</name>
    <dbReference type="NCBI Taxonomy" id="1578017"/>
    <lineage>
        <taxon>Bacteria</taxon>
        <taxon>Pseudomonadati</taxon>
        <taxon>Bacteroidota</taxon>
        <taxon>Flavobacteriia</taxon>
        <taxon>Flavobacteriales</taxon>
        <taxon>Flavobacteriaceae</taxon>
        <taxon>Aquimarina</taxon>
    </lineage>
</organism>
<proteinExistence type="predicted"/>
<keyword evidence="2" id="KW-1133">Transmembrane helix</keyword>